<dbReference type="PANTHER" id="PTHR43384">
    <property type="entry name" value="SEPTUM SITE-DETERMINING PROTEIN MIND HOMOLOG, CHLOROPLASTIC-RELATED"/>
    <property type="match status" value="1"/>
</dbReference>
<dbReference type="Gene3D" id="3.40.50.300">
    <property type="entry name" value="P-loop containing nucleotide triphosphate hydrolases"/>
    <property type="match status" value="1"/>
</dbReference>
<name>A0ABD6A6I8_9EURY</name>
<keyword evidence="5" id="KW-1185">Reference proteome</keyword>
<accession>A0ABD6A6I8</accession>
<dbReference type="RefSeq" id="WP_276305026.1">
    <property type="nucleotide sequence ID" value="NZ_CP119992.1"/>
</dbReference>
<dbReference type="InterPro" id="IPR050625">
    <property type="entry name" value="ParA/MinD_ATPase"/>
</dbReference>
<dbReference type="SUPFAM" id="SSF52540">
    <property type="entry name" value="P-loop containing nucleoside triphosphate hydrolases"/>
    <property type="match status" value="1"/>
</dbReference>
<reference evidence="4 5" key="1">
    <citation type="journal article" date="2019" name="Int. J. Syst. Evol. Microbiol.">
        <title>The Global Catalogue of Microorganisms (GCM) 10K type strain sequencing project: providing services to taxonomists for standard genome sequencing and annotation.</title>
        <authorList>
            <consortium name="The Broad Institute Genomics Platform"/>
            <consortium name="The Broad Institute Genome Sequencing Center for Infectious Disease"/>
            <person name="Wu L."/>
            <person name="Ma J."/>
        </authorList>
    </citation>
    <scope>NUCLEOTIDE SEQUENCE [LARGE SCALE GENOMIC DNA]</scope>
    <source>
        <strain evidence="4 5">PSR21</strain>
    </source>
</reference>
<dbReference type="GO" id="GO:0005524">
    <property type="term" value="F:ATP binding"/>
    <property type="evidence" value="ECO:0007669"/>
    <property type="project" value="UniProtKB-KW"/>
</dbReference>
<evidence type="ECO:0000259" key="3">
    <source>
        <dbReference type="Pfam" id="PF01656"/>
    </source>
</evidence>
<dbReference type="Proteomes" id="UP001596547">
    <property type="component" value="Unassembled WGS sequence"/>
</dbReference>
<sequence length="212" mass="21177">MLAVAGGKGGVGKTTTALGLADALAREAGRAVAVDADREMPDLARAAGLCEVGPRDAPEAGVAALAAGRTPAEAGRPLPSNPDVTVVSTRRCSAATLRRGLSVTSGTAAPVVVDCPAGAGRAAALPLLCADRALVVSTPTPASLRDAAKTVAMAEALDTRVVGAVLTRCDDAPRNASRLLSCPIRGCVPAAPSPRSNRDARAAYARIAGYFT</sequence>
<keyword evidence="1" id="KW-0547">Nucleotide-binding</keyword>
<organism evidence="4 5">
    <name type="scientific">Halomarina halobia</name>
    <dbReference type="NCBI Taxonomy" id="3033386"/>
    <lineage>
        <taxon>Archaea</taxon>
        <taxon>Methanobacteriati</taxon>
        <taxon>Methanobacteriota</taxon>
        <taxon>Stenosarchaea group</taxon>
        <taxon>Halobacteria</taxon>
        <taxon>Halobacteriales</taxon>
        <taxon>Natronomonadaceae</taxon>
        <taxon>Halomarina</taxon>
    </lineage>
</organism>
<keyword evidence="2" id="KW-0067">ATP-binding</keyword>
<dbReference type="InterPro" id="IPR002586">
    <property type="entry name" value="CobQ/CobB/MinD/ParA_Nub-bd_dom"/>
</dbReference>
<proteinExistence type="predicted"/>
<comment type="caution">
    <text evidence="4">The sequence shown here is derived from an EMBL/GenBank/DDBJ whole genome shotgun (WGS) entry which is preliminary data.</text>
</comment>
<evidence type="ECO:0000256" key="2">
    <source>
        <dbReference type="ARBA" id="ARBA00022840"/>
    </source>
</evidence>
<dbReference type="AlphaFoldDB" id="A0ABD6A6I8"/>
<dbReference type="EMBL" id="JBHTBF010000001">
    <property type="protein sequence ID" value="MFC7315624.1"/>
    <property type="molecule type" value="Genomic_DNA"/>
</dbReference>
<feature type="domain" description="CobQ/CobB/MinD/ParA nucleotide binding" evidence="3">
    <location>
        <begin position="2"/>
        <end position="172"/>
    </location>
</feature>
<evidence type="ECO:0000313" key="5">
    <source>
        <dbReference type="Proteomes" id="UP001596547"/>
    </source>
</evidence>
<protein>
    <submittedName>
        <fullName evidence="4">MinD/ParA family protein</fullName>
    </submittedName>
</protein>
<dbReference type="PANTHER" id="PTHR43384:SF6">
    <property type="entry name" value="SEPTUM SITE-DETERMINING PROTEIN MIND HOMOLOG, CHLOROPLASTIC"/>
    <property type="match status" value="1"/>
</dbReference>
<dbReference type="GeneID" id="79314595"/>
<dbReference type="Pfam" id="PF01656">
    <property type="entry name" value="CbiA"/>
    <property type="match status" value="1"/>
</dbReference>
<evidence type="ECO:0000256" key="1">
    <source>
        <dbReference type="ARBA" id="ARBA00022741"/>
    </source>
</evidence>
<evidence type="ECO:0000313" key="4">
    <source>
        <dbReference type="EMBL" id="MFC7315624.1"/>
    </source>
</evidence>
<dbReference type="InterPro" id="IPR027417">
    <property type="entry name" value="P-loop_NTPase"/>
</dbReference>
<gene>
    <name evidence="4" type="ORF">ACFQPE_02280</name>
</gene>